<feature type="compositionally biased region" description="Basic and acidic residues" evidence="1">
    <location>
        <begin position="1"/>
        <end position="15"/>
    </location>
</feature>
<reference evidence="3" key="1">
    <citation type="journal article" date="2016" name="Nat. Commun.">
        <title>The Gonium pectorale genome demonstrates co-option of cell cycle regulation during the evolution of multicellularity.</title>
        <authorList>
            <person name="Hanschen E.R."/>
            <person name="Marriage T.N."/>
            <person name="Ferris P.J."/>
            <person name="Hamaji T."/>
            <person name="Toyoda A."/>
            <person name="Fujiyama A."/>
            <person name="Neme R."/>
            <person name="Noguchi H."/>
            <person name="Minakuchi Y."/>
            <person name="Suzuki M."/>
            <person name="Kawai-Toyooka H."/>
            <person name="Smith D.R."/>
            <person name="Sparks H."/>
            <person name="Anderson J."/>
            <person name="Bakaric R."/>
            <person name="Luria V."/>
            <person name="Karger A."/>
            <person name="Kirschner M.W."/>
            <person name="Durand P.M."/>
            <person name="Michod R.E."/>
            <person name="Nozaki H."/>
            <person name="Olson B.J."/>
        </authorList>
    </citation>
    <scope>NUCLEOTIDE SEQUENCE [LARGE SCALE GENOMIC DNA]</scope>
    <source>
        <strain evidence="3">NIES-2863</strain>
    </source>
</reference>
<feature type="compositionally biased region" description="Low complexity" evidence="1">
    <location>
        <begin position="16"/>
        <end position="28"/>
    </location>
</feature>
<comment type="caution">
    <text evidence="2">The sequence shown here is derived from an EMBL/GenBank/DDBJ whole genome shotgun (WGS) entry which is preliminary data.</text>
</comment>
<feature type="region of interest" description="Disordered" evidence="1">
    <location>
        <begin position="357"/>
        <end position="413"/>
    </location>
</feature>
<dbReference type="OrthoDB" id="10651214at2759"/>
<feature type="compositionally biased region" description="Low complexity" evidence="1">
    <location>
        <begin position="215"/>
        <end position="224"/>
    </location>
</feature>
<organism evidence="2 3">
    <name type="scientific">Gonium pectorale</name>
    <name type="common">Green alga</name>
    <dbReference type="NCBI Taxonomy" id="33097"/>
    <lineage>
        <taxon>Eukaryota</taxon>
        <taxon>Viridiplantae</taxon>
        <taxon>Chlorophyta</taxon>
        <taxon>core chlorophytes</taxon>
        <taxon>Chlorophyceae</taxon>
        <taxon>CS clade</taxon>
        <taxon>Chlamydomonadales</taxon>
        <taxon>Volvocaceae</taxon>
        <taxon>Gonium</taxon>
    </lineage>
</organism>
<dbReference type="STRING" id="33097.A0A150GU73"/>
<feature type="region of interest" description="Disordered" evidence="1">
    <location>
        <begin position="831"/>
        <end position="863"/>
    </location>
</feature>
<proteinExistence type="predicted"/>
<sequence length="1122" mass="111563">MKEEERGRGARKEQEQQQQQQLQWQQLEEFGRTVAATDMEQGDDGPSQQQEEKEGSTGPTGSSLTADQTAIDGECVLVLRQRPGAAQRDKGKDAEEGGPQDMEADSYNATGAGARAFKPASPLGKSGSGAGTAAGSLPRTPPRPSPTRRPPGGGHRMRDPSLHPAAMGAGTGVAAGAAATGIVRMESLSPPRGQSQPLAPIRTKREGGPAMPRVAASSTAAAAAPPGTDTSIVRAVEALLAIPLVTVDDSPPADGYSTPPYSANKARSPAGWPRSAPYPGHQYDSMIEDVVQQILNESSPDALPPLELGPAAAAAATTTPGPAADAAAGVAPVAPAAAAAAPLAAASSVAAAGSEVRDAQGGAGPSAPQQAGAIPVRPPRTRSIYLPAVPTQPGAKRRRTEDLEEPDPAVFGVDAPLTACDAGAHRETDAASGDVDAPSPQPERAPVHRRRPRKAARVDGGGGAAATAAASAATAAAAAASDRMDLDELSNLGSDSESDTDEAILDSFTNVDGVGADGAAAMLGRGGIAPQRPQGSLFAGRGPQGVPGAGNWMKPGLAWARNAGPPPPAMLPLGALRTSPQLRPALGSGPARTSPNAYGVPARHPPVGALRPGSAPAPSPGAAAGGAGAAAAVGDAGSPGDALLDVPRVLSVPRGTAPSRRSTYLSASLDAAATRPTIEQEYREALLNARLAQAWSAGERWARCDLAGVPADLSKRGVTERLAMLDAAASKLNCYRGADGAAKIVAKVEEEWEHLMRIRIAAAARAMVRTTPSPSPASAAFGRLPQTPLPFASHALAAAAGAPHAATAPAAGAAAGAGSVAREIVDAAGVRDGGAGDIAPTKANDATAPGGSQRTGSPAAALKPHAAEALAVAPPQPLQQHCLAGLVSAHAHAYCHRGSPPPPPPLPAGAPSPHAHGHLHHPHRAGHPQLWEAAARPGPPHAVASPARHGGAEAAGGAAATAPGGAPQLTPPRQAASGAPAVEGFGTPLLRFGGGGARLDATPPLTLAAGGFAGGAGAGGGRFTQPGLAGPAEQQPPASILKAAPTPRCAHGYPSSSQDAAGAVSASATPNGGVTATCGKKAVKFAEVLELGPQSGYRHSAPLPPPVGLTPPREEDMPDAQV</sequence>
<keyword evidence="3" id="KW-1185">Reference proteome</keyword>
<feature type="region of interest" description="Disordered" evidence="1">
    <location>
        <begin position="1093"/>
        <end position="1122"/>
    </location>
</feature>
<feature type="region of interest" description="Disordered" evidence="1">
    <location>
        <begin position="896"/>
        <end position="982"/>
    </location>
</feature>
<dbReference type="Proteomes" id="UP000075714">
    <property type="component" value="Unassembled WGS sequence"/>
</dbReference>
<dbReference type="AlphaFoldDB" id="A0A150GU73"/>
<feature type="compositionally biased region" description="Low complexity" evidence="1">
    <location>
        <begin position="300"/>
        <end position="326"/>
    </location>
</feature>
<feature type="region of interest" description="Disordered" evidence="1">
    <location>
        <begin position="607"/>
        <end position="636"/>
    </location>
</feature>
<feature type="compositionally biased region" description="Pro residues" evidence="1">
    <location>
        <begin position="899"/>
        <end position="910"/>
    </location>
</feature>
<dbReference type="EMBL" id="LSYV01000008">
    <property type="protein sequence ID" value="KXZ53334.1"/>
    <property type="molecule type" value="Genomic_DNA"/>
</dbReference>
<feature type="compositionally biased region" description="Pro residues" evidence="1">
    <location>
        <begin position="139"/>
        <end position="149"/>
    </location>
</feature>
<feature type="region of interest" description="Disordered" evidence="1">
    <location>
        <begin position="425"/>
        <end position="462"/>
    </location>
</feature>
<feature type="compositionally biased region" description="Polar residues" evidence="1">
    <location>
        <begin position="57"/>
        <end position="68"/>
    </location>
</feature>
<feature type="compositionally biased region" description="Low complexity" evidence="1">
    <location>
        <begin position="612"/>
        <end position="622"/>
    </location>
</feature>
<protein>
    <submittedName>
        <fullName evidence="2">Uncharacterized protein</fullName>
    </submittedName>
</protein>
<feature type="region of interest" description="Disordered" evidence="1">
    <location>
        <begin position="184"/>
        <end position="228"/>
    </location>
</feature>
<evidence type="ECO:0000256" key="1">
    <source>
        <dbReference type="SAM" id="MobiDB-lite"/>
    </source>
</evidence>
<feature type="region of interest" description="Disordered" evidence="1">
    <location>
        <begin position="1"/>
        <end position="172"/>
    </location>
</feature>
<feature type="compositionally biased region" description="Basic residues" evidence="1">
    <location>
        <begin position="915"/>
        <end position="926"/>
    </location>
</feature>
<accession>A0A150GU73</accession>
<feature type="region of interest" description="Disordered" evidence="1">
    <location>
        <begin position="296"/>
        <end position="326"/>
    </location>
</feature>
<feature type="region of interest" description="Disordered" evidence="1">
    <location>
        <begin position="247"/>
        <end position="280"/>
    </location>
</feature>
<feature type="compositionally biased region" description="Low complexity" evidence="1">
    <location>
        <begin position="365"/>
        <end position="375"/>
    </location>
</feature>
<feature type="compositionally biased region" description="Low complexity" evidence="1">
    <location>
        <begin position="955"/>
        <end position="967"/>
    </location>
</feature>
<evidence type="ECO:0000313" key="2">
    <source>
        <dbReference type="EMBL" id="KXZ53334.1"/>
    </source>
</evidence>
<evidence type="ECO:0000313" key="3">
    <source>
        <dbReference type="Proteomes" id="UP000075714"/>
    </source>
</evidence>
<gene>
    <name evidence="2" type="ORF">GPECTOR_7g1228</name>
</gene>
<name>A0A150GU73_GONPE</name>